<evidence type="ECO:0000313" key="1">
    <source>
        <dbReference type="EMBL" id="KAB8182661.1"/>
    </source>
</evidence>
<dbReference type="EMBL" id="VDLX02000040">
    <property type="protein sequence ID" value="KAB8182661.1"/>
    <property type="molecule type" value="Genomic_DNA"/>
</dbReference>
<dbReference type="InterPro" id="IPR012337">
    <property type="entry name" value="RNaseH-like_sf"/>
</dbReference>
<dbReference type="PANTHER" id="PTHR34614">
    <property type="match status" value="1"/>
</dbReference>
<dbReference type="SUPFAM" id="SSF53098">
    <property type="entry name" value="Ribonuclease H-like"/>
    <property type="match status" value="1"/>
</dbReference>
<dbReference type="AlphaFoldDB" id="A0A5C4UVX2"/>
<comment type="caution">
    <text evidence="1">The sequence shown here is derived from an EMBL/GenBank/DDBJ whole genome shotgun (WGS) entry which is preliminary data.</text>
</comment>
<accession>A0A5C4UVX2</accession>
<dbReference type="OrthoDB" id="9767746at2"/>
<name>A0A5C4UVX2_9ACTN</name>
<reference evidence="1 2" key="1">
    <citation type="submission" date="2019-10" db="EMBL/GenBank/DDBJ databases">
        <title>Nonomuraea sp. nov., isolated from Phyllanthus amarus.</title>
        <authorList>
            <person name="Klykleung N."/>
            <person name="Tanasupawat S."/>
        </authorList>
    </citation>
    <scope>NUCLEOTIDE SEQUENCE [LARGE SCALE GENOMIC DNA]</scope>
    <source>
        <strain evidence="1 2">PA1-10</strain>
    </source>
</reference>
<evidence type="ECO:0000313" key="2">
    <source>
        <dbReference type="Proteomes" id="UP000312512"/>
    </source>
</evidence>
<protein>
    <submittedName>
        <fullName evidence="1">IS1634 family transposase</fullName>
    </submittedName>
</protein>
<keyword evidence="2" id="KW-1185">Reference proteome</keyword>
<dbReference type="InterPro" id="IPR047654">
    <property type="entry name" value="IS1634_transpos"/>
</dbReference>
<sequence length="578" mass="64840">MYLRFTQRANADGSVVRYVALAHNRRVDGKIKPDVLMNLGRVDRLDVTGLLGLAASIRKHFGGGLDDSGQIDDAADDAVEVGRHAGSAPIEVVDSRPVGAVWLLEGLWRQLAVASAIKKAADGRRFTTNMERVLFALVANRAIAPMSKLSAAEWASQDVIIPHLAAMDDDQAYRAMDLLVEADTQGEVQEAVFFAVAHLLNLEVDLLFFDTTSTYFERDEQEDGEQAFRTYGKSKDHRDDLPQIVIGLAVTREGIPVRVWCWPGHTNDQSVLAEIKDDMRAWKLGRVITVVDRGFSSADNLAYLRRAGGHYIAGMRMRDGGALVEQALSRQGRYQQVRDNLRIKEVRLDGAGDVRFIICHNPDQEQRDRQHREQAIARIEAELERIKAQRAREAGRELNAKARDKAEAAHVRAECALRDHPTLKRWIRQQKNGRLVIDRAKVKAEERLDGKYLLATSDPDISTEDAAFGYKNLLEAERGFRDMKSELLLRPVFHRLEHRIRAHVLICWLALLLTRVAERGCGQRWPPINRELSRLSQVTLAGPAGTVIHTTPLRPAQRAIYQALSITPPARVSVFEPA</sequence>
<proteinExistence type="predicted"/>
<dbReference type="PANTHER" id="PTHR34614:SF2">
    <property type="entry name" value="TRANSPOSASE IS4-LIKE DOMAIN-CONTAINING PROTEIN"/>
    <property type="match status" value="1"/>
</dbReference>
<dbReference type="Proteomes" id="UP000312512">
    <property type="component" value="Unassembled WGS sequence"/>
</dbReference>
<dbReference type="NCBIfam" id="NF033559">
    <property type="entry name" value="transpos_IS1634"/>
    <property type="match status" value="1"/>
</dbReference>
<gene>
    <name evidence="1" type="ORF">FH608_050165</name>
</gene>
<dbReference type="RefSeq" id="WP_139638290.1">
    <property type="nucleotide sequence ID" value="NZ_VDLX02000040.1"/>
</dbReference>
<organism evidence="1 2">
    <name type="scientific">Nonomuraea phyllanthi</name>
    <dbReference type="NCBI Taxonomy" id="2219224"/>
    <lineage>
        <taxon>Bacteria</taxon>
        <taxon>Bacillati</taxon>
        <taxon>Actinomycetota</taxon>
        <taxon>Actinomycetes</taxon>
        <taxon>Streptosporangiales</taxon>
        <taxon>Streptosporangiaceae</taxon>
        <taxon>Nonomuraea</taxon>
    </lineage>
</organism>